<keyword evidence="2" id="KW-1185">Reference proteome</keyword>
<name>A0A517QKW5_9PLAN</name>
<dbReference type="AlphaFoldDB" id="A0A517QKW5"/>
<evidence type="ECO:0000313" key="1">
    <source>
        <dbReference type="EMBL" id="QDT32289.1"/>
    </source>
</evidence>
<dbReference type="EMBL" id="CP036267">
    <property type="protein sequence ID" value="QDT32289.1"/>
    <property type="molecule type" value="Genomic_DNA"/>
</dbReference>
<dbReference type="Proteomes" id="UP000315724">
    <property type="component" value="Chromosome"/>
</dbReference>
<accession>A0A517QKW5</accession>
<evidence type="ECO:0000313" key="2">
    <source>
        <dbReference type="Proteomes" id="UP000315724"/>
    </source>
</evidence>
<gene>
    <name evidence="1" type="ORF">Mal48_15320</name>
</gene>
<reference evidence="1 2" key="1">
    <citation type="submission" date="2019-02" db="EMBL/GenBank/DDBJ databases">
        <title>Deep-cultivation of Planctomycetes and their phenomic and genomic characterization uncovers novel biology.</title>
        <authorList>
            <person name="Wiegand S."/>
            <person name="Jogler M."/>
            <person name="Boedeker C."/>
            <person name="Pinto D."/>
            <person name="Vollmers J."/>
            <person name="Rivas-Marin E."/>
            <person name="Kohn T."/>
            <person name="Peeters S.H."/>
            <person name="Heuer A."/>
            <person name="Rast P."/>
            <person name="Oberbeckmann S."/>
            <person name="Bunk B."/>
            <person name="Jeske O."/>
            <person name="Meyerdierks A."/>
            <person name="Storesund J.E."/>
            <person name="Kallscheuer N."/>
            <person name="Luecker S."/>
            <person name="Lage O.M."/>
            <person name="Pohl T."/>
            <person name="Merkel B.J."/>
            <person name="Hornburger P."/>
            <person name="Mueller R.-W."/>
            <person name="Bruemmer F."/>
            <person name="Labrenz M."/>
            <person name="Spormann A.M."/>
            <person name="Op den Camp H."/>
            <person name="Overmann J."/>
            <person name="Amann R."/>
            <person name="Jetten M.S.M."/>
            <person name="Mascher T."/>
            <person name="Medema M.H."/>
            <person name="Devos D.P."/>
            <person name="Kaster A.-K."/>
            <person name="Ovreas L."/>
            <person name="Rohde M."/>
            <person name="Galperin M.Y."/>
            <person name="Jogler C."/>
        </authorList>
    </citation>
    <scope>NUCLEOTIDE SEQUENCE [LARGE SCALE GENOMIC DNA]</scope>
    <source>
        <strain evidence="1 2">Mal48</strain>
    </source>
</reference>
<protein>
    <submittedName>
        <fullName evidence="1">Uncharacterized protein</fullName>
    </submittedName>
</protein>
<proteinExistence type="predicted"/>
<sequence length="70" mass="8167">MRRLGKSLRKERLLSHWSLVASGKKALSFFKYRLSAQDWSLQSKVRGTDVTLCDSKYPHHQQEPARSMFS</sequence>
<organism evidence="1 2">
    <name type="scientific">Thalassoglobus polymorphus</name>
    <dbReference type="NCBI Taxonomy" id="2527994"/>
    <lineage>
        <taxon>Bacteria</taxon>
        <taxon>Pseudomonadati</taxon>
        <taxon>Planctomycetota</taxon>
        <taxon>Planctomycetia</taxon>
        <taxon>Planctomycetales</taxon>
        <taxon>Planctomycetaceae</taxon>
        <taxon>Thalassoglobus</taxon>
    </lineage>
</organism>
<dbReference type="KEGG" id="tpol:Mal48_15320"/>